<feature type="region of interest" description="Disordered" evidence="1">
    <location>
        <begin position="428"/>
        <end position="456"/>
    </location>
</feature>
<feature type="region of interest" description="Disordered" evidence="1">
    <location>
        <begin position="310"/>
        <end position="358"/>
    </location>
</feature>
<evidence type="ECO:0000313" key="3">
    <source>
        <dbReference type="Proteomes" id="UP001281761"/>
    </source>
</evidence>
<sequence length="598" mass="67015">MGPTSSRCGTAHKSLLLAAGSLMDPQSIDEIDDGYGICLKDLPPDLTTESLREYLHQYSEQIILIQFLPKKLTRPHTRQESCLVFFNSRRPVQELASLPPIHEINGQFVNLHPADRTKLLRITARGRLTPEQETLIQNRIATFGATQPFARDSRLFAAKTKEWILSFESRPAASRAWNKLRKEGDQINCNVLCFRDSLRSDFTYSLATVRDLYLKMKAVFVTKYKAYRLELHVDNRKLKGHAHAYFTQDLDGEMLTYQCVEAYQNDPAEFTFPLFTTTRDGSTVEVILKCNVHLDDRQVKLPIHRPKQPLSTPILLSPQSSAFPAPSRSYTNGPTSQSISSGDNLLTQAHSKSSDPSSPVRINFIPHLSNPLVSTSPPPLFQPAIKPSPMATQPPEFSPLKKNSAPPLISTLPRVNQHHLTAKVKQPPIKTSYTPKPTKPLTQIPLAQSKQDHTDDLQQPIDRFLSQASPFYSPQPFHHDQGLITDYLSSPAQKTQPYLEQPFSLLGESTSPPLDDDQLSNHFISFTGRSSSSRLDSRYRNSPSINSLSSDAKDSYSSLSTTTPHKTTTHHSTFSFSEEKDQSRAPGSHLGRPSFSPH</sequence>
<feature type="compositionally biased region" description="Polar residues" evidence="1">
    <location>
        <begin position="317"/>
        <end position="357"/>
    </location>
</feature>
<accession>A0ABQ9YIU1</accession>
<comment type="caution">
    <text evidence="2">The sequence shown here is derived from an EMBL/GenBank/DDBJ whole genome shotgun (WGS) entry which is preliminary data.</text>
</comment>
<name>A0ABQ9YIU1_9EUKA</name>
<evidence type="ECO:0000256" key="1">
    <source>
        <dbReference type="SAM" id="MobiDB-lite"/>
    </source>
</evidence>
<dbReference type="Proteomes" id="UP001281761">
    <property type="component" value="Unassembled WGS sequence"/>
</dbReference>
<keyword evidence="3" id="KW-1185">Reference proteome</keyword>
<feature type="compositionally biased region" description="Low complexity" evidence="1">
    <location>
        <begin position="547"/>
        <end position="576"/>
    </location>
</feature>
<feature type="region of interest" description="Disordered" evidence="1">
    <location>
        <begin position="530"/>
        <end position="598"/>
    </location>
</feature>
<reference evidence="2 3" key="1">
    <citation type="journal article" date="2022" name="bioRxiv">
        <title>Genomics of Preaxostyla Flagellates Illuminates Evolutionary Transitions and the Path Towards Mitochondrial Loss.</title>
        <authorList>
            <person name="Novak L.V.F."/>
            <person name="Treitli S.C."/>
            <person name="Pyrih J."/>
            <person name="Halakuc P."/>
            <person name="Pipaliya S.V."/>
            <person name="Vacek V."/>
            <person name="Brzon O."/>
            <person name="Soukal P."/>
            <person name="Eme L."/>
            <person name="Dacks J.B."/>
            <person name="Karnkowska A."/>
            <person name="Elias M."/>
            <person name="Hampl V."/>
        </authorList>
    </citation>
    <scope>NUCLEOTIDE SEQUENCE [LARGE SCALE GENOMIC DNA]</scope>
    <source>
        <strain evidence="2">NAU3</strain>
        <tissue evidence="2">Gut</tissue>
    </source>
</reference>
<gene>
    <name evidence="2" type="ORF">BLNAU_1234</name>
</gene>
<dbReference type="EMBL" id="JARBJD010000005">
    <property type="protein sequence ID" value="KAK2963669.1"/>
    <property type="molecule type" value="Genomic_DNA"/>
</dbReference>
<organism evidence="2 3">
    <name type="scientific">Blattamonas nauphoetae</name>
    <dbReference type="NCBI Taxonomy" id="2049346"/>
    <lineage>
        <taxon>Eukaryota</taxon>
        <taxon>Metamonada</taxon>
        <taxon>Preaxostyla</taxon>
        <taxon>Oxymonadida</taxon>
        <taxon>Blattamonas</taxon>
    </lineage>
</organism>
<proteinExistence type="predicted"/>
<protein>
    <recommendedName>
        <fullName evidence="4">RRM domain-containing protein</fullName>
    </recommendedName>
</protein>
<evidence type="ECO:0008006" key="4">
    <source>
        <dbReference type="Google" id="ProtNLM"/>
    </source>
</evidence>
<evidence type="ECO:0000313" key="2">
    <source>
        <dbReference type="EMBL" id="KAK2963669.1"/>
    </source>
</evidence>
<feature type="region of interest" description="Disordered" evidence="1">
    <location>
        <begin position="375"/>
        <end position="402"/>
    </location>
</feature>